<organism evidence="3 4">
    <name type="scientific">Chiayiivirga flava</name>
    <dbReference type="NCBI Taxonomy" id="659595"/>
    <lineage>
        <taxon>Bacteria</taxon>
        <taxon>Pseudomonadati</taxon>
        <taxon>Pseudomonadota</taxon>
        <taxon>Gammaproteobacteria</taxon>
        <taxon>Lysobacterales</taxon>
        <taxon>Lysobacteraceae</taxon>
        <taxon>Chiayiivirga</taxon>
    </lineage>
</organism>
<dbReference type="PANTHER" id="PTHR30469">
    <property type="entry name" value="MULTIDRUG RESISTANCE PROTEIN MDTA"/>
    <property type="match status" value="1"/>
</dbReference>
<comment type="caution">
    <text evidence="3">The sequence shown here is derived from an EMBL/GenBank/DDBJ whole genome shotgun (WGS) entry which is preliminary data.</text>
</comment>
<evidence type="ECO:0000313" key="3">
    <source>
        <dbReference type="EMBL" id="MBB5207944.1"/>
    </source>
</evidence>
<evidence type="ECO:0000259" key="2">
    <source>
        <dbReference type="Pfam" id="PF25975"/>
    </source>
</evidence>
<dbReference type="GO" id="GO:1990281">
    <property type="term" value="C:efflux pump complex"/>
    <property type="evidence" value="ECO:0007669"/>
    <property type="project" value="TreeGrafter"/>
</dbReference>
<dbReference type="InterPro" id="IPR058649">
    <property type="entry name" value="CzcB_C"/>
</dbReference>
<protein>
    <recommendedName>
        <fullName evidence="2">CzcB-like C-terminal circularly permuted SH3-like domain-containing protein</fullName>
    </recommendedName>
</protein>
<sequence length="405" mass="43397">MTARALCGPALCGALLLAACGNDATVTVPVEVVREAPVALRIHADGRLKSVQSTPLNVPGRNWANQQLVWMVADGSPVKKGDVVARFSPAQGELELAKALLDLERNLLARAAKQDELDAGTGRVDVDLAAVRSQLGIAQRYAGADLLMFARNEILDAIEDEKFLDDKQDKLQWQRGQSTTRGAAELGVLDSQRATFDLTAKTKREDMASLELRAPNDGVIVLESDWSGEKPKLGSTLWAGEAFATLPDTERLELEIALPQIEAQGVRAGVPVDIFPLGTPAQTVRSELTWVATAAQVRNRQSPVKYQSMKASVPADAVRTYGWVPGQAFEVVIHLHDAAAGVSVPNVALRSRAGETFVYVRQGDDFVRRDVELGARGPSRSEVVAGLAVGDAVALTPEQVAEAES</sequence>
<feature type="chain" id="PRO_5030584566" description="CzcB-like C-terminal circularly permuted SH3-like domain-containing protein" evidence="1">
    <location>
        <begin position="25"/>
        <end position="405"/>
    </location>
</feature>
<keyword evidence="1" id="KW-0732">Signal</keyword>
<dbReference type="EMBL" id="JACHHP010000002">
    <property type="protein sequence ID" value="MBB5207944.1"/>
    <property type="molecule type" value="Genomic_DNA"/>
</dbReference>
<dbReference type="Gene3D" id="2.40.420.20">
    <property type="match status" value="1"/>
</dbReference>
<dbReference type="Pfam" id="PF25975">
    <property type="entry name" value="CzcB_C"/>
    <property type="match status" value="1"/>
</dbReference>
<feature type="domain" description="CzcB-like C-terminal circularly permuted SH3-like" evidence="2">
    <location>
        <begin position="342"/>
        <end position="395"/>
    </location>
</feature>
<dbReference type="GO" id="GO:0015562">
    <property type="term" value="F:efflux transmembrane transporter activity"/>
    <property type="evidence" value="ECO:0007669"/>
    <property type="project" value="TreeGrafter"/>
</dbReference>
<reference evidence="3 4" key="1">
    <citation type="submission" date="2020-08" db="EMBL/GenBank/DDBJ databases">
        <title>Genomic Encyclopedia of Type Strains, Phase IV (KMG-IV): sequencing the most valuable type-strain genomes for metagenomic binning, comparative biology and taxonomic classification.</title>
        <authorList>
            <person name="Goeker M."/>
        </authorList>
    </citation>
    <scope>NUCLEOTIDE SEQUENCE [LARGE SCALE GENOMIC DNA]</scope>
    <source>
        <strain evidence="3 4">DSM 24163</strain>
    </source>
</reference>
<dbReference type="PANTHER" id="PTHR30469:SF15">
    <property type="entry name" value="HLYD FAMILY OF SECRETION PROTEINS"/>
    <property type="match status" value="1"/>
</dbReference>
<gene>
    <name evidence="3" type="ORF">HNQ52_001473</name>
</gene>
<dbReference type="RefSeq" id="WP_183960452.1">
    <property type="nucleotide sequence ID" value="NZ_JACHHP010000002.1"/>
</dbReference>
<dbReference type="AlphaFoldDB" id="A0A7W8D4U8"/>
<evidence type="ECO:0000256" key="1">
    <source>
        <dbReference type="SAM" id="SignalP"/>
    </source>
</evidence>
<evidence type="ECO:0000313" key="4">
    <source>
        <dbReference type="Proteomes" id="UP000521199"/>
    </source>
</evidence>
<proteinExistence type="predicted"/>
<keyword evidence="4" id="KW-1185">Reference proteome</keyword>
<dbReference type="Proteomes" id="UP000521199">
    <property type="component" value="Unassembled WGS sequence"/>
</dbReference>
<accession>A0A7W8D4U8</accession>
<name>A0A7W8D4U8_9GAMM</name>
<feature type="signal peptide" evidence="1">
    <location>
        <begin position="1"/>
        <end position="24"/>
    </location>
</feature>
<dbReference type="PROSITE" id="PS51257">
    <property type="entry name" value="PROKAR_LIPOPROTEIN"/>
    <property type="match status" value="1"/>
</dbReference>